<sequence length="42" mass="4735">MGRCKSPTKDNISSECTYQLTRTKKPTDSNNALRISNLSYPD</sequence>
<organism evidence="2 3">
    <name type="scientific">Botryotinia fuckeliana (strain T4)</name>
    <name type="common">Noble rot fungus</name>
    <name type="synonym">Botrytis cinerea</name>
    <dbReference type="NCBI Taxonomy" id="999810"/>
    <lineage>
        <taxon>Eukaryota</taxon>
        <taxon>Fungi</taxon>
        <taxon>Dikarya</taxon>
        <taxon>Ascomycota</taxon>
        <taxon>Pezizomycotina</taxon>
        <taxon>Leotiomycetes</taxon>
        <taxon>Helotiales</taxon>
        <taxon>Sclerotiniaceae</taxon>
        <taxon>Botrytis</taxon>
    </lineage>
</organism>
<gene>
    <name evidence="2" type="ORF">BofuT4_uP132670.1</name>
</gene>
<evidence type="ECO:0000313" key="3">
    <source>
        <dbReference type="Proteomes" id="UP000008177"/>
    </source>
</evidence>
<reference evidence="3" key="1">
    <citation type="journal article" date="2011" name="PLoS Genet.">
        <title>Genomic analysis of the necrotrophic fungal pathogens Sclerotinia sclerotiorum and Botrytis cinerea.</title>
        <authorList>
            <person name="Amselem J."/>
            <person name="Cuomo C.A."/>
            <person name="van Kan J.A."/>
            <person name="Viaud M."/>
            <person name="Benito E.P."/>
            <person name="Couloux A."/>
            <person name="Coutinho P.M."/>
            <person name="de Vries R.P."/>
            <person name="Dyer P.S."/>
            <person name="Fillinger S."/>
            <person name="Fournier E."/>
            <person name="Gout L."/>
            <person name="Hahn M."/>
            <person name="Kohn L."/>
            <person name="Lapalu N."/>
            <person name="Plummer K.M."/>
            <person name="Pradier J.M."/>
            <person name="Quevillon E."/>
            <person name="Sharon A."/>
            <person name="Simon A."/>
            <person name="ten Have A."/>
            <person name="Tudzynski B."/>
            <person name="Tudzynski P."/>
            <person name="Wincker P."/>
            <person name="Andrew M."/>
            <person name="Anthouard V."/>
            <person name="Beever R.E."/>
            <person name="Beffa R."/>
            <person name="Benoit I."/>
            <person name="Bouzid O."/>
            <person name="Brault B."/>
            <person name="Chen Z."/>
            <person name="Choquer M."/>
            <person name="Collemare J."/>
            <person name="Cotton P."/>
            <person name="Danchin E.G."/>
            <person name="Da Silva C."/>
            <person name="Gautier A."/>
            <person name="Giraud C."/>
            <person name="Giraud T."/>
            <person name="Gonzalez C."/>
            <person name="Grossetete S."/>
            <person name="Guldener U."/>
            <person name="Henrissat B."/>
            <person name="Howlett B.J."/>
            <person name="Kodira C."/>
            <person name="Kretschmer M."/>
            <person name="Lappartient A."/>
            <person name="Leroch M."/>
            <person name="Levis C."/>
            <person name="Mauceli E."/>
            <person name="Neuveglise C."/>
            <person name="Oeser B."/>
            <person name="Pearson M."/>
            <person name="Poulain J."/>
            <person name="Poussereau N."/>
            <person name="Quesneville H."/>
            <person name="Rascle C."/>
            <person name="Schumacher J."/>
            <person name="Segurens B."/>
            <person name="Sexton A."/>
            <person name="Silva E."/>
            <person name="Sirven C."/>
            <person name="Soanes D.M."/>
            <person name="Talbot N.J."/>
            <person name="Templeton M."/>
            <person name="Yandava C."/>
            <person name="Yarden O."/>
            <person name="Zeng Q."/>
            <person name="Rollins J.A."/>
            <person name="Lebrun M.H."/>
            <person name="Dickman M."/>
        </authorList>
    </citation>
    <scope>NUCLEOTIDE SEQUENCE [LARGE SCALE GENOMIC DNA]</scope>
    <source>
        <strain evidence="3">T4</strain>
    </source>
</reference>
<dbReference type="EMBL" id="FQ790348">
    <property type="protein sequence ID" value="CCD53713.1"/>
    <property type="molecule type" value="Genomic_DNA"/>
</dbReference>
<dbReference type="Proteomes" id="UP000008177">
    <property type="component" value="Unplaced contigs"/>
</dbReference>
<feature type="compositionally biased region" description="Polar residues" evidence="1">
    <location>
        <begin position="28"/>
        <end position="42"/>
    </location>
</feature>
<dbReference type="HOGENOM" id="CLU_3260464_0_0_1"/>
<evidence type="ECO:0000256" key="1">
    <source>
        <dbReference type="SAM" id="MobiDB-lite"/>
    </source>
</evidence>
<dbReference type="InParanoid" id="G2YQ15"/>
<proteinExistence type="predicted"/>
<dbReference type="AlphaFoldDB" id="G2YQ15"/>
<accession>G2YQ15</accession>
<name>G2YQ15_BOTF4</name>
<evidence type="ECO:0000313" key="2">
    <source>
        <dbReference type="EMBL" id="CCD53713.1"/>
    </source>
</evidence>
<protein>
    <submittedName>
        <fullName evidence="2">Uncharacterized protein</fullName>
    </submittedName>
</protein>
<feature type="region of interest" description="Disordered" evidence="1">
    <location>
        <begin position="17"/>
        <end position="42"/>
    </location>
</feature>